<keyword evidence="2" id="KW-1185">Reference proteome</keyword>
<reference evidence="1 2" key="1">
    <citation type="submission" date="2014-04" db="EMBL/GenBank/DDBJ databases">
        <authorList>
            <consortium name="DOE Joint Genome Institute"/>
            <person name="Kuo A."/>
            <person name="Kohler A."/>
            <person name="Costa M.D."/>
            <person name="Nagy L.G."/>
            <person name="Floudas D."/>
            <person name="Copeland A."/>
            <person name="Barry K.W."/>
            <person name="Cichocki N."/>
            <person name="Veneault-Fourrey C."/>
            <person name="LaButti K."/>
            <person name="Lindquist E.A."/>
            <person name="Lipzen A."/>
            <person name="Lundell T."/>
            <person name="Morin E."/>
            <person name="Murat C."/>
            <person name="Sun H."/>
            <person name="Tunlid A."/>
            <person name="Henrissat B."/>
            <person name="Grigoriev I.V."/>
            <person name="Hibbett D.S."/>
            <person name="Martin F."/>
            <person name="Nordberg H.P."/>
            <person name="Cantor M.N."/>
            <person name="Hua S.X."/>
        </authorList>
    </citation>
    <scope>NUCLEOTIDE SEQUENCE [LARGE SCALE GENOMIC DNA]</scope>
    <source>
        <strain evidence="1 2">441</strain>
    </source>
</reference>
<dbReference type="HOGENOM" id="CLU_2292777_0_0_1"/>
<dbReference type="EMBL" id="KN833702">
    <property type="protein sequence ID" value="KIK26354.1"/>
    <property type="molecule type" value="Genomic_DNA"/>
</dbReference>
<protein>
    <submittedName>
        <fullName evidence="1">Uncharacterized protein</fullName>
    </submittedName>
</protein>
<evidence type="ECO:0000313" key="1">
    <source>
        <dbReference type="EMBL" id="KIK26354.1"/>
    </source>
</evidence>
<dbReference type="Proteomes" id="UP000054018">
    <property type="component" value="Unassembled WGS sequence"/>
</dbReference>
<accession>A0A0C9ZK72</accession>
<proteinExistence type="predicted"/>
<name>A0A0C9ZK72_9AGAM</name>
<sequence length="101" mass="11359">MGSHTVPCFWRSAKTLKEWNLDAKFLTLLDRGSSRPQNTIYRTLATVDNSGYANYRSDMLIYIPPCQFSVSIKLDEPVVASDKTNVFAPSAKLRLPGVYTI</sequence>
<dbReference type="AlphaFoldDB" id="A0A0C9ZK72"/>
<organism evidence="1 2">
    <name type="scientific">Pisolithus microcarpus 441</name>
    <dbReference type="NCBI Taxonomy" id="765257"/>
    <lineage>
        <taxon>Eukaryota</taxon>
        <taxon>Fungi</taxon>
        <taxon>Dikarya</taxon>
        <taxon>Basidiomycota</taxon>
        <taxon>Agaricomycotina</taxon>
        <taxon>Agaricomycetes</taxon>
        <taxon>Agaricomycetidae</taxon>
        <taxon>Boletales</taxon>
        <taxon>Sclerodermatineae</taxon>
        <taxon>Pisolithaceae</taxon>
        <taxon>Pisolithus</taxon>
    </lineage>
</organism>
<gene>
    <name evidence="1" type="ORF">PISMIDRAFT_676179</name>
</gene>
<reference evidence="2" key="2">
    <citation type="submission" date="2015-01" db="EMBL/GenBank/DDBJ databases">
        <title>Evolutionary Origins and Diversification of the Mycorrhizal Mutualists.</title>
        <authorList>
            <consortium name="DOE Joint Genome Institute"/>
            <consortium name="Mycorrhizal Genomics Consortium"/>
            <person name="Kohler A."/>
            <person name="Kuo A."/>
            <person name="Nagy L.G."/>
            <person name="Floudas D."/>
            <person name="Copeland A."/>
            <person name="Barry K.W."/>
            <person name="Cichocki N."/>
            <person name="Veneault-Fourrey C."/>
            <person name="LaButti K."/>
            <person name="Lindquist E.A."/>
            <person name="Lipzen A."/>
            <person name="Lundell T."/>
            <person name="Morin E."/>
            <person name="Murat C."/>
            <person name="Riley R."/>
            <person name="Ohm R."/>
            <person name="Sun H."/>
            <person name="Tunlid A."/>
            <person name="Henrissat B."/>
            <person name="Grigoriev I.V."/>
            <person name="Hibbett D.S."/>
            <person name="Martin F."/>
        </authorList>
    </citation>
    <scope>NUCLEOTIDE SEQUENCE [LARGE SCALE GENOMIC DNA]</scope>
    <source>
        <strain evidence="2">441</strain>
    </source>
</reference>
<evidence type="ECO:0000313" key="2">
    <source>
        <dbReference type="Proteomes" id="UP000054018"/>
    </source>
</evidence>